<proteinExistence type="inferred from homology"/>
<evidence type="ECO:0000259" key="5">
    <source>
        <dbReference type="Pfam" id="PF00700"/>
    </source>
</evidence>
<evidence type="ECO:0000256" key="2">
    <source>
        <dbReference type="ARBA" id="ARBA00023143"/>
    </source>
</evidence>
<reference evidence="6 7" key="1">
    <citation type="submission" date="2019-07" db="EMBL/GenBank/DDBJ databases">
        <title>The pathways for chlorine oxyanion respiration interact through the shared metabolite chlorate.</title>
        <authorList>
            <person name="Barnum T.P."/>
            <person name="Cheng Y."/>
            <person name="Hill K.A."/>
            <person name="Lucas L.N."/>
            <person name="Carlson H.K."/>
            <person name="Coates J.D."/>
        </authorList>
    </citation>
    <scope>NUCLEOTIDE SEQUENCE [LARGE SCALE GENOMIC DNA]</scope>
    <source>
        <strain evidence="6 7">SFB-1</strain>
    </source>
</reference>
<dbReference type="EMBL" id="VMNI01000032">
    <property type="protein sequence ID" value="TVO70573.1"/>
    <property type="molecule type" value="Genomic_DNA"/>
</dbReference>
<dbReference type="InterPro" id="IPR042187">
    <property type="entry name" value="Flagellin_C_sub2"/>
</dbReference>
<feature type="domain" description="Flagellin C-terminal" evidence="5">
    <location>
        <begin position="177"/>
        <end position="240"/>
    </location>
</feature>
<accession>A0A557RZI2</accession>
<evidence type="ECO:0000256" key="3">
    <source>
        <dbReference type="RuleBase" id="RU362073"/>
    </source>
</evidence>
<dbReference type="PRINTS" id="PR00207">
    <property type="entry name" value="FLAGELLIN"/>
</dbReference>
<sequence>MAQVINTNVYSLNAQRNLNRSQEGLATSLQRLSSGLRINSARDDAAGLAVAQRMEADARGLTVAMRNASDGISFAQTADGALATSADMLQRMRELAVQSLNGTISDTERGYLNAEYTQLDTELGRLQGAAKLNNQSVFGNFTFQIGAGSADSMGATFTSVASTAQTISTTAAAAAAITAVDAALNSVASNRSTIGGVMGRMQFTIQQLETARENQYAARSRIMDADFASETANLTRAQIL</sequence>
<evidence type="ECO:0000313" key="7">
    <source>
        <dbReference type="Proteomes" id="UP000318349"/>
    </source>
</evidence>
<dbReference type="GO" id="GO:0005198">
    <property type="term" value="F:structural molecule activity"/>
    <property type="evidence" value="ECO:0007669"/>
    <property type="project" value="UniProtKB-UniRule"/>
</dbReference>
<evidence type="ECO:0000259" key="4">
    <source>
        <dbReference type="Pfam" id="PF00669"/>
    </source>
</evidence>
<evidence type="ECO:0000313" key="6">
    <source>
        <dbReference type="EMBL" id="TVO70573.1"/>
    </source>
</evidence>
<name>A0A557RZI2_9RHOO</name>
<protein>
    <recommendedName>
        <fullName evidence="3">Flagellin</fullName>
    </recommendedName>
</protein>
<keyword evidence="6" id="KW-0969">Cilium</keyword>
<gene>
    <name evidence="6" type="ORF">FHP89_20420</name>
</gene>
<dbReference type="InterPro" id="IPR046358">
    <property type="entry name" value="Flagellin_C"/>
</dbReference>
<dbReference type="PANTHER" id="PTHR42792:SF2">
    <property type="entry name" value="FLAGELLIN"/>
    <property type="match status" value="1"/>
</dbReference>
<keyword evidence="2 3" id="KW-0975">Bacterial flagellum</keyword>
<keyword evidence="6" id="KW-0966">Cell projection</keyword>
<dbReference type="GO" id="GO:0009288">
    <property type="term" value="C:bacterial-type flagellum"/>
    <property type="evidence" value="ECO:0007669"/>
    <property type="project" value="UniProtKB-SubCell"/>
</dbReference>
<dbReference type="GO" id="GO:0005576">
    <property type="term" value="C:extracellular region"/>
    <property type="evidence" value="ECO:0007669"/>
    <property type="project" value="UniProtKB-SubCell"/>
</dbReference>
<organism evidence="6 7">
    <name type="scientific">Denitromonas halophila</name>
    <dbReference type="NCBI Taxonomy" id="1629404"/>
    <lineage>
        <taxon>Bacteria</taxon>
        <taxon>Pseudomonadati</taxon>
        <taxon>Pseudomonadota</taxon>
        <taxon>Betaproteobacteria</taxon>
        <taxon>Rhodocyclales</taxon>
        <taxon>Zoogloeaceae</taxon>
        <taxon>Denitromonas</taxon>
    </lineage>
</organism>
<feature type="non-terminal residue" evidence="6">
    <location>
        <position position="240"/>
    </location>
</feature>
<comment type="similarity">
    <text evidence="1 3">Belongs to the bacterial flagellin family.</text>
</comment>
<dbReference type="SUPFAM" id="SSF64518">
    <property type="entry name" value="Phase 1 flagellin"/>
    <property type="match status" value="1"/>
</dbReference>
<dbReference type="Pfam" id="PF00700">
    <property type="entry name" value="Flagellin_C"/>
    <property type="match status" value="1"/>
</dbReference>
<dbReference type="InterPro" id="IPR001029">
    <property type="entry name" value="Flagellin_N"/>
</dbReference>
<dbReference type="Proteomes" id="UP000318349">
    <property type="component" value="Unassembled WGS sequence"/>
</dbReference>
<dbReference type="Gene3D" id="1.20.1330.10">
    <property type="entry name" value="f41 fragment of flagellin, N-terminal domain"/>
    <property type="match status" value="1"/>
</dbReference>
<comment type="subcellular location">
    <subcellularLocation>
        <location evidence="3">Secreted</location>
    </subcellularLocation>
    <subcellularLocation>
        <location evidence="3">Bacterial flagellum</location>
    </subcellularLocation>
</comment>
<comment type="caution">
    <text evidence="6">The sequence shown here is derived from an EMBL/GenBank/DDBJ whole genome shotgun (WGS) entry which is preliminary data.</text>
</comment>
<comment type="function">
    <text evidence="3">Flagellin is the subunit protein which polymerizes to form the filaments of bacterial flagella.</text>
</comment>
<dbReference type="Gene3D" id="6.10.280.190">
    <property type="match status" value="1"/>
</dbReference>
<evidence type="ECO:0000256" key="1">
    <source>
        <dbReference type="ARBA" id="ARBA00005709"/>
    </source>
</evidence>
<dbReference type="PANTHER" id="PTHR42792">
    <property type="entry name" value="FLAGELLIN"/>
    <property type="match status" value="1"/>
</dbReference>
<keyword evidence="3" id="KW-0964">Secreted</keyword>
<dbReference type="Pfam" id="PF00669">
    <property type="entry name" value="Flagellin_N"/>
    <property type="match status" value="1"/>
</dbReference>
<keyword evidence="6" id="KW-0282">Flagellum</keyword>
<dbReference type="AlphaFoldDB" id="A0A557RZI2"/>
<dbReference type="InterPro" id="IPR001492">
    <property type="entry name" value="Flagellin"/>
</dbReference>
<dbReference type="Gene3D" id="6.10.10.10">
    <property type="entry name" value="Flagellar export chaperone, C-terminal domain"/>
    <property type="match status" value="1"/>
</dbReference>
<feature type="domain" description="Flagellin N-terminal" evidence="4">
    <location>
        <begin position="5"/>
        <end position="139"/>
    </location>
</feature>